<dbReference type="Proteomes" id="UP001218218">
    <property type="component" value="Unassembled WGS sequence"/>
</dbReference>
<organism evidence="2 3">
    <name type="scientific">Mycena albidolilacea</name>
    <dbReference type="NCBI Taxonomy" id="1033008"/>
    <lineage>
        <taxon>Eukaryota</taxon>
        <taxon>Fungi</taxon>
        <taxon>Dikarya</taxon>
        <taxon>Basidiomycota</taxon>
        <taxon>Agaricomycotina</taxon>
        <taxon>Agaricomycetes</taxon>
        <taxon>Agaricomycetidae</taxon>
        <taxon>Agaricales</taxon>
        <taxon>Marasmiineae</taxon>
        <taxon>Mycenaceae</taxon>
        <taxon>Mycena</taxon>
    </lineage>
</organism>
<comment type="caution">
    <text evidence="2">The sequence shown here is derived from an EMBL/GenBank/DDBJ whole genome shotgun (WGS) entry which is preliminary data.</text>
</comment>
<proteinExistence type="predicted"/>
<feature type="region of interest" description="Disordered" evidence="1">
    <location>
        <begin position="95"/>
        <end position="127"/>
    </location>
</feature>
<protein>
    <submittedName>
        <fullName evidence="2">Uncharacterized protein</fullName>
    </submittedName>
</protein>
<feature type="compositionally biased region" description="Polar residues" evidence="1">
    <location>
        <begin position="95"/>
        <end position="104"/>
    </location>
</feature>
<dbReference type="AlphaFoldDB" id="A0AAD7EHI3"/>
<evidence type="ECO:0000313" key="2">
    <source>
        <dbReference type="EMBL" id="KAJ7321880.1"/>
    </source>
</evidence>
<feature type="compositionally biased region" description="Basic residues" evidence="1">
    <location>
        <begin position="172"/>
        <end position="181"/>
    </location>
</feature>
<keyword evidence="3" id="KW-1185">Reference proteome</keyword>
<feature type="compositionally biased region" description="Acidic residues" evidence="1">
    <location>
        <begin position="19"/>
        <end position="28"/>
    </location>
</feature>
<accession>A0AAD7EHI3</accession>
<feature type="region of interest" description="Disordered" evidence="1">
    <location>
        <begin position="1"/>
        <end position="50"/>
    </location>
</feature>
<feature type="region of interest" description="Disordered" evidence="1">
    <location>
        <begin position="172"/>
        <end position="219"/>
    </location>
</feature>
<gene>
    <name evidence="2" type="ORF">DFH08DRAFT_356570</name>
</gene>
<sequence length="219" mass="23764">MSSKAVAYRAQQRQQSSDGELEYADEEERYSFPQEDQGVPEEVFLDDGPHSHYKGHMHNASLATRTSAAFLQMTQRPAADWAPVEFSPSVFNASTPTTPASSAGRNKLTKKCPSMKSERSDVPANIDTDVDTLASSWLHGDGMLHDELADADDEGVPPMPLSGNSARFARVKSVGRVRAPRKATPAPVSTARERVHPADHGPTGGVQLRGADRAGREQR</sequence>
<name>A0AAD7EHI3_9AGAR</name>
<feature type="compositionally biased region" description="Basic and acidic residues" evidence="1">
    <location>
        <begin position="210"/>
        <end position="219"/>
    </location>
</feature>
<reference evidence="2" key="1">
    <citation type="submission" date="2023-03" db="EMBL/GenBank/DDBJ databases">
        <title>Massive genome expansion in bonnet fungi (Mycena s.s.) driven by repeated elements and novel gene families across ecological guilds.</title>
        <authorList>
            <consortium name="Lawrence Berkeley National Laboratory"/>
            <person name="Harder C.B."/>
            <person name="Miyauchi S."/>
            <person name="Viragh M."/>
            <person name="Kuo A."/>
            <person name="Thoen E."/>
            <person name="Andreopoulos B."/>
            <person name="Lu D."/>
            <person name="Skrede I."/>
            <person name="Drula E."/>
            <person name="Henrissat B."/>
            <person name="Morin E."/>
            <person name="Kohler A."/>
            <person name="Barry K."/>
            <person name="LaButti K."/>
            <person name="Morin E."/>
            <person name="Salamov A."/>
            <person name="Lipzen A."/>
            <person name="Mereny Z."/>
            <person name="Hegedus B."/>
            <person name="Baldrian P."/>
            <person name="Stursova M."/>
            <person name="Weitz H."/>
            <person name="Taylor A."/>
            <person name="Grigoriev I.V."/>
            <person name="Nagy L.G."/>
            <person name="Martin F."/>
            <person name="Kauserud H."/>
        </authorList>
    </citation>
    <scope>NUCLEOTIDE SEQUENCE</scope>
    <source>
        <strain evidence="2">CBHHK002</strain>
    </source>
</reference>
<dbReference type="EMBL" id="JARIHO010000049">
    <property type="protein sequence ID" value="KAJ7321880.1"/>
    <property type="molecule type" value="Genomic_DNA"/>
</dbReference>
<evidence type="ECO:0000256" key="1">
    <source>
        <dbReference type="SAM" id="MobiDB-lite"/>
    </source>
</evidence>
<evidence type="ECO:0000313" key="3">
    <source>
        <dbReference type="Proteomes" id="UP001218218"/>
    </source>
</evidence>